<dbReference type="STRING" id="1314783.A0A165SGH9"/>
<gene>
    <name evidence="2" type="ORF">DAEQUDRAFT_736437</name>
</gene>
<accession>A0A165SGH9</accession>
<evidence type="ECO:0000313" key="3">
    <source>
        <dbReference type="Proteomes" id="UP000076727"/>
    </source>
</evidence>
<sequence>MDPCSFCLSQLASSHLCNLSCIRKHDLPADGDIYRMEQSVKTPIELILAQSAQALSRRSFSTTSNSTNSATARRTKLKGRPCIITSDRSSQLSQKTSIYLMATYEDTPIEEMPEIFRHFSIAVYPNTSEQLVHLHTAPDWTGKETSALYRGGRTSASKAIVKDTHTIGWAETRLNILSAWGLVRRGPCHYGSAYSTGTQRSQSSFSTDASISSMDGTKLGSMPHRGYASSLGVSRKLASASYRDIDGSSIRSSQAPNLPPISEIPGNLAPRVLPSSP</sequence>
<dbReference type="EMBL" id="KV429043">
    <property type="protein sequence ID" value="KZT71948.1"/>
    <property type="molecule type" value="Genomic_DNA"/>
</dbReference>
<dbReference type="Proteomes" id="UP000076727">
    <property type="component" value="Unassembled WGS sequence"/>
</dbReference>
<name>A0A165SGH9_9APHY</name>
<evidence type="ECO:0000256" key="1">
    <source>
        <dbReference type="SAM" id="MobiDB-lite"/>
    </source>
</evidence>
<feature type="region of interest" description="Disordered" evidence="1">
    <location>
        <begin position="247"/>
        <end position="277"/>
    </location>
</feature>
<protein>
    <submittedName>
        <fullName evidence="2">Uncharacterized protein</fullName>
    </submittedName>
</protein>
<keyword evidence="3" id="KW-1185">Reference proteome</keyword>
<evidence type="ECO:0000313" key="2">
    <source>
        <dbReference type="EMBL" id="KZT71948.1"/>
    </source>
</evidence>
<organism evidence="2 3">
    <name type="scientific">Daedalea quercina L-15889</name>
    <dbReference type="NCBI Taxonomy" id="1314783"/>
    <lineage>
        <taxon>Eukaryota</taxon>
        <taxon>Fungi</taxon>
        <taxon>Dikarya</taxon>
        <taxon>Basidiomycota</taxon>
        <taxon>Agaricomycotina</taxon>
        <taxon>Agaricomycetes</taxon>
        <taxon>Polyporales</taxon>
        <taxon>Fomitopsis</taxon>
    </lineage>
</organism>
<reference evidence="2 3" key="1">
    <citation type="journal article" date="2016" name="Mol. Biol. Evol.">
        <title>Comparative Genomics of Early-Diverging Mushroom-Forming Fungi Provides Insights into the Origins of Lignocellulose Decay Capabilities.</title>
        <authorList>
            <person name="Nagy L.G."/>
            <person name="Riley R."/>
            <person name="Tritt A."/>
            <person name="Adam C."/>
            <person name="Daum C."/>
            <person name="Floudas D."/>
            <person name="Sun H."/>
            <person name="Yadav J.S."/>
            <person name="Pangilinan J."/>
            <person name="Larsson K.H."/>
            <person name="Matsuura K."/>
            <person name="Barry K."/>
            <person name="Labutti K."/>
            <person name="Kuo R."/>
            <person name="Ohm R.A."/>
            <person name="Bhattacharya S.S."/>
            <person name="Shirouzu T."/>
            <person name="Yoshinaga Y."/>
            <person name="Martin F.M."/>
            <person name="Grigoriev I.V."/>
            <person name="Hibbett D.S."/>
        </authorList>
    </citation>
    <scope>NUCLEOTIDE SEQUENCE [LARGE SCALE GENOMIC DNA]</scope>
    <source>
        <strain evidence="2 3">L-15889</strain>
    </source>
</reference>
<dbReference type="AlphaFoldDB" id="A0A165SGH9"/>
<feature type="region of interest" description="Disordered" evidence="1">
    <location>
        <begin position="193"/>
        <end position="219"/>
    </location>
</feature>
<feature type="compositionally biased region" description="Polar residues" evidence="1">
    <location>
        <begin position="193"/>
        <end position="215"/>
    </location>
</feature>
<proteinExistence type="predicted"/>
<dbReference type="OrthoDB" id="2757939at2759"/>